<protein>
    <recommendedName>
        <fullName evidence="2">BTB domain-containing protein</fullName>
    </recommendedName>
</protein>
<reference evidence="1" key="1">
    <citation type="submission" date="2018-10" db="EMBL/GenBank/DDBJ databases">
        <title>Hidden diversity of soil giant viruses.</title>
        <authorList>
            <person name="Schulz F."/>
            <person name="Alteio L."/>
            <person name="Goudeau D."/>
            <person name="Ryan E.M."/>
            <person name="Malmstrom R.R."/>
            <person name="Blanchard J."/>
            <person name="Woyke T."/>
        </authorList>
    </citation>
    <scope>NUCLEOTIDE SEQUENCE</scope>
    <source>
        <strain evidence="1">HAV1</strain>
    </source>
</reference>
<dbReference type="EMBL" id="MK072271">
    <property type="protein sequence ID" value="AYV81365.1"/>
    <property type="molecule type" value="Genomic_DNA"/>
</dbReference>
<proteinExistence type="predicted"/>
<sequence length="198" mass="23190">MSDEMKEVIELLGNDRGDVTILTKGWPIFAVSSVLINFNEVMGTMLKSQFAEGIEKKIDFSNYRSVAVKAFIANIYGIDNPTKYIDGRYDLPIEYFDYIELCEIYGIDIDDAIDELISRVCEDDENLMLKILYLCEIYVSISQRSKNKFRKEFYKRLTENVDLLLYLREAIIDEPDKEVYKIKFAIIKSLLQIYVFLY</sequence>
<accession>A0A3G5A2E1</accession>
<dbReference type="InterPro" id="IPR011333">
    <property type="entry name" value="SKP1/BTB/POZ_sf"/>
</dbReference>
<evidence type="ECO:0008006" key="2">
    <source>
        <dbReference type="Google" id="ProtNLM"/>
    </source>
</evidence>
<dbReference type="Gene3D" id="3.30.710.10">
    <property type="entry name" value="Potassium Channel Kv1.1, Chain A"/>
    <property type="match status" value="1"/>
</dbReference>
<evidence type="ECO:0000313" key="1">
    <source>
        <dbReference type="EMBL" id="AYV81365.1"/>
    </source>
</evidence>
<name>A0A3G5A2E1_9VIRU</name>
<gene>
    <name evidence="1" type="ORF">Harvfovirus29_14</name>
</gene>
<organism evidence="1">
    <name type="scientific">Harvfovirus sp</name>
    <dbReference type="NCBI Taxonomy" id="2487768"/>
    <lineage>
        <taxon>Viruses</taxon>
        <taxon>Varidnaviria</taxon>
        <taxon>Bamfordvirae</taxon>
        <taxon>Nucleocytoviricota</taxon>
        <taxon>Megaviricetes</taxon>
        <taxon>Imitervirales</taxon>
        <taxon>Mimiviridae</taxon>
        <taxon>Klosneuvirinae</taxon>
    </lineage>
</organism>